<keyword evidence="3 4" id="KW-0012">Acyltransferase</keyword>
<dbReference type="RefSeq" id="WP_078636623.1">
    <property type="nucleotide sequence ID" value="NZ_CM007717.1"/>
</dbReference>
<dbReference type="Proteomes" id="UP000190306">
    <property type="component" value="Chromosome"/>
</dbReference>
<evidence type="ECO:0000313" key="10">
    <source>
        <dbReference type="Proteomes" id="UP000190306"/>
    </source>
</evidence>
<proteinExistence type="inferred from homology"/>
<accession>A0AAE6YEE2</accession>
<dbReference type="EMBL" id="CP050692">
    <property type="protein sequence ID" value="QIT48465.1"/>
    <property type="molecule type" value="Genomic_DNA"/>
</dbReference>
<dbReference type="EMBL" id="LHQL01000014">
    <property type="protein sequence ID" value="OOQ48103.1"/>
    <property type="molecule type" value="Genomic_DNA"/>
</dbReference>
<dbReference type="PIRSF" id="PIRSF000429">
    <property type="entry name" value="Ac-CoA_Ac_transf"/>
    <property type="match status" value="1"/>
</dbReference>
<dbReference type="InterPro" id="IPR002155">
    <property type="entry name" value="Thiolase"/>
</dbReference>
<protein>
    <submittedName>
        <fullName evidence="9">Acetyl-CoA C-acyltransferase</fullName>
        <ecNumber evidence="9">2.3.1.16</ecNumber>
    </submittedName>
    <submittedName>
        <fullName evidence="8">Acetyl-CoA acetyltransferase</fullName>
        <ecNumber evidence="8">2.3.1.9</ecNumber>
    </submittedName>
</protein>
<feature type="domain" description="Thiolase C-terminal" evidence="7">
    <location>
        <begin position="285"/>
        <end position="405"/>
    </location>
</feature>
<evidence type="ECO:0000256" key="1">
    <source>
        <dbReference type="ARBA" id="ARBA00010982"/>
    </source>
</evidence>
<gene>
    <name evidence="8" type="ORF">AFM16_36580</name>
    <name evidence="9" type="ORF">HCX60_37190</name>
</gene>
<comment type="similarity">
    <text evidence="1 4">Belongs to the thiolase-like superfamily. Thiolase family.</text>
</comment>
<dbReference type="CDD" id="cd00751">
    <property type="entry name" value="thiolase"/>
    <property type="match status" value="1"/>
</dbReference>
<dbReference type="PANTHER" id="PTHR18919">
    <property type="entry name" value="ACETYL-COA C-ACYLTRANSFERASE"/>
    <property type="match status" value="1"/>
</dbReference>
<dbReference type="Gene3D" id="3.40.47.10">
    <property type="match status" value="1"/>
</dbReference>
<dbReference type="SUPFAM" id="SSF53901">
    <property type="entry name" value="Thiolase-like"/>
    <property type="match status" value="2"/>
</dbReference>
<keyword evidence="2 4" id="KW-0808">Transferase</keyword>
<reference evidence="8 10" key="1">
    <citation type="submission" date="2015-07" db="EMBL/GenBank/DDBJ databases">
        <title>Draft Genome Sequence of Streptomyces antibioticus, IMRU 3720 reveals insights in the evolution of actinomycin biosynthetic gene clusters in Streptomyces.</title>
        <authorList>
            <person name="Crnovcic I."/>
            <person name="Ruckert C."/>
            <person name="Kalinowksi J."/>
            <person name="Keller U."/>
        </authorList>
    </citation>
    <scope>NUCLEOTIDE SEQUENCE [LARGE SCALE GENOMIC DNA]</scope>
    <source>
        <strain evidence="8 10">DSM 41481</strain>
    </source>
</reference>
<feature type="region of interest" description="Disordered" evidence="5">
    <location>
        <begin position="124"/>
        <end position="167"/>
    </location>
</feature>
<dbReference type="EC" id="2.3.1.16" evidence="9"/>
<evidence type="ECO:0000256" key="2">
    <source>
        <dbReference type="ARBA" id="ARBA00022679"/>
    </source>
</evidence>
<evidence type="ECO:0000259" key="6">
    <source>
        <dbReference type="Pfam" id="PF00108"/>
    </source>
</evidence>
<evidence type="ECO:0000256" key="3">
    <source>
        <dbReference type="ARBA" id="ARBA00023315"/>
    </source>
</evidence>
<dbReference type="GO" id="GO:0003985">
    <property type="term" value="F:acetyl-CoA C-acetyltransferase activity"/>
    <property type="evidence" value="ECO:0007669"/>
    <property type="project" value="UniProtKB-EC"/>
</dbReference>
<dbReference type="Proteomes" id="UP000502504">
    <property type="component" value="Chromosome"/>
</dbReference>
<keyword evidence="10" id="KW-1185">Reference proteome</keyword>
<feature type="compositionally biased region" description="Polar residues" evidence="5">
    <location>
        <begin position="124"/>
        <end position="134"/>
    </location>
</feature>
<dbReference type="EC" id="2.3.1.9" evidence="8"/>
<reference evidence="9 11" key="2">
    <citation type="submission" date="2020-03" db="EMBL/GenBank/DDBJ databases">
        <title>Is there a link between lipid content and antibiotic production in Streptomyces?</title>
        <authorList>
            <person name="David M."/>
            <person name="Lejeune C."/>
            <person name="Abreu S."/>
            <person name="Thibessard A."/>
            <person name="Leblond P."/>
            <person name="Chaminade P."/>
            <person name="Virolle M.-J."/>
        </authorList>
    </citation>
    <scope>NUCLEOTIDE SEQUENCE [LARGE SCALE GENOMIC DNA]</scope>
    <source>
        <strain evidence="9 11">DSM 41481</strain>
    </source>
</reference>
<feature type="domain" description="Thiolase N-terminal" evidence="6">
    <location>
        <begin position="6"/>
        <end position="276"/>
    </location>
</feature>
<dbReference type="GeneID" id="93959646"/>
<evidence type="ECO:0000259" key="7">
    <source>
        <dbReference type="Pfam" id="PF02803"/>
    </source>
</evidence>
<dbReference type="InterPro" id="IPR020616">
    <property type="entry name" value="Thiolase_N"/>
</dbReference>
<dbReference type="InterPro" id="IPR020617">
    <property type="entry name" value="Thiolase_C"/>
</dbReference>
<evidence type="ECO:0000256" key="5">
    <source>
        <dbReference type="SAM" id="MobiDB-lite"/>
    </source>
</evidence>
<name>A0AAE6YEE2_STRAT</name>
<dbReference type="NCBIfam" id="TIGR01930">
    <property type="entry name" value="AcCoA-C-Actrans"/>
    <property type="match status" value="1"/>
</dbReference>
<organism evidence="9 11">
    <name type="scientific">Streptomyces antibioticus</name>
    <dbReference type="NCBI Taxonomy" id="1890"/>
    <lineage>
        <taxon>Bacteria</taxon>
        <taxon>Bacillati</taxon>
        <taxon>Actinomycetota</taxon>
        <taxon>Actinomycetes</taxon>
        <taxon>Kitasatosporales</taxon>
        <taxon>Streptomycetaceae</taxon>
        <taxon>Streptomyces</taxon>
    </lineage>
</organism>
<evidence type="ECO:0000313" key="11">
    <source>
        <dbReference type="Proteomes" id="UP000502504"/>
    </source>
</evidence>
<dbReference type="InterPro" id="IPR016039">
    <property type="entry name" value="Thiolase-like"/>
</dbReference>
<evidence type="ECO:0000313" key="9">
    <source>
        <dbReference type="EMBL" id="QIT48465.1"/>
    </source>
</evidence>
<dbReference type="AlphaFoldDB" id="A0AAE6YEE2"/>
<dbReference type="Pfam" id="PF00108">
    <property type="entry name" value="Thiolase_N"/>
    <property type="match status" value="1"/>
</dbReference>
<dbReference type="Pfam" id="PF02803">
    <property type="entry name" value="Thiolase_C"/>
    <property type="match status" value="1"/>
</dbReference>
<evidence type="ECO:0000256" key="4">
    <source>
        <dbReference type="RuleBase" id="RU003557"/>
    </source>
</evidence>
<sequence>MPPHAVITSTVRTPIGRAHKGVLADVRPDDLLAATVAQALARTPGLEPAHVDDLIVGCALPGGEQGFNIARIAAVLLGWDHVPAVTVNRFCTSSLQAIRMAAQSVRCGDADVVVAAGIESQSRLAHGSSDTWPGTENPAFGEARDRTRRRSGPRTAPWTDPRDDGALPDPYIPVGLAAENAADHYGITRTAMDAYAVRSHRLTQRARAEGFHFGDIMPVKLPDGTTAEADDCPRTGVTPQSLAALPPRFRPDGRVTAGNSAPLSDGAAAVVVMSEEYARAHGHAPLARILATGASAGSAETEGPAPVAATYGVLARAGMSLADVDTICGNEPFAAQVLAYCAELGLDPERMNPHGGSIALGEPYGAAGARLTTTALTTLRHDDLSTALITVVAAGGQGMTMLLERAT</sequence>
<dbReference type="PANTHER" id="PTHR18919:SF134">
    <property type="entry name" value="BETA-KETOACYL COA THIOLASE FADA3-RELATED"/>
    <property type="match status" value="1"/>
</dbReference>
<evidence type="ECO:0000313" key="8">
    <source>
        <dbReference type="EMBL" id="OOQ48103.1"/>
    </source>
</evidence>